<name>A0A2G8K1M2_STIJA</name>
<keyword evidence="10" id="KW-1185">Reference proteome</keyword>
<keyword evidence="5 7" id="KW-0472">Membrane</keyword>
<evidence type="ECO:0000256" key="6">
    <source>
        <dbReference type="ARBA" id="ARBA00049737"/>
    </source>
</evidence>
<keyword evidence="3 7" id="KW-0812">Transmembrane</keyword>
<dbReference type="Pfam" id="PF13886">
    <property type="entry name" value="TM7S3_TM198"/>
    <property type="match status" value="1"/>
</dbReference>
<evidence type="ECO:0000256" key="2">
    <source>
        <dbReference type="ARBA" id="ARBA00006244"/>
    </source>
</evidence>
<evidence type="ECO:0000256" key="5">
    <source>
        <dbReference type="ARBA" id="ARBA00023136"/>
    </source>
</evidence>
<protein>
    <recommendedName>
        <fullName evidence="6">Transmembrane protein 198</fullName>
    </recommendedName>
</protein>
<reference evidence="9 10" key="1">
    <citation type="journal article" date="2017" name="PLoS Biol.">
        <title>The sea cucumber genome provides insights into morphological evolution and visceral regeneration.</title>
        <authorList>
            <person name="Zhang X."/>
            <person name="Sun L."/>
            <person name="Yuan J."/>
            <person name="Sun Y."/>
            <person name="Gao Y."/>
            <person name="Zhang L."/>
            <person name="Li S."/>
            <person name="Dai H."/>
            <person name="Hamel J.F."/>
            <person name="Liu C."/>
            <person name="Yu Y."/>
            <person name="Liu S."/>
            <person name="Lin W."/>
            <person name="Guo K."/>
            <person name="Jin S."/>
            <person name="Xu P."/>
            <person name="Storey K.B."/>
            <person name="Huan P."/>
            <person name="Zhang T."/>
            <person name="Zhou Y."/>
            <person name="Zhang J."/>
            <person name="Lin C."/>
            <person name="Li X."/>
            <person name="Xing L."/>
            <person name="Huo D."/>
            <person name="Sun M."/>
            <person name="Wang L."/>
            <person name="Mercier A."/>
            <person name="Li F."/>
            <person name="Yang H."/>
            <person name="Xiang J."/>
        </authorList>
    </citation>
    <scope>NUCLEOTIDE SEQUENCE [LARGE SCALE GENOMIC DNA]</scope>
    <source>
        <strain evidence="9">Shaxun</strain>
        <tissue evidence="9">Muscle</tissue>
    </source>
</reference>
<feature type="transmembrane region" description="Helical" evidence="7">
    <location>
        <begin position="46"/>
        <end position="63"/>
    </location>
</feature>
<accession>A0A2G8K1M2</accession>
<evidence type="ECO:0000313" key="9">
    <source>
        <dbReference type="EMBL" id="PIK41911.1"/>
    </source>
</evidence>
<dbReference type="STRING" id="307972.A0A2G8K1M2"/>
<dbReference type="PANTHER" id="PTHR31247:SF5">
    <property type="entry name" value="DUF4203 DOMAIN-CONTAINING PROTEIN"/>
    <property type="match status" value="1"/>
</dbReference>
<gene>
    <name evidence="9" type="ORF">BSL78_21233</name>
</gene>
<organism evidence="9 10">
    <name type="scientific">Stichopus japonicus</name>
    <name type="common">Sea cucumber</name>
    <dbReference type="NCBI Taxonomy" id="307972"/>
    <lineage>
        <taxon>Eukaryota</taxon>
        <taxon>Metazoa</taxon>
        <taxon>Echinodermata</taxon>
        <taxon>Eleutherozoa</taxon>
        <taxon>Echinozoa</taxon>
        <taxon>Holothuroidea</taxon>
        <taxon>Aspidochirotacea</taxon>
        <taxon>Aspidochirotida</taxon>
        <taxon>Stichopodidae</taxon>
        <taxon>Apostichopus</taxon>
    </lineage>
</organism>
<dbReference type="AlphaFoldDB" id="A0A2G8K1M2"/>
<evidence type="ECO:0000259" key="8">
    <source>
        <dbReference type="Pfam" id="PF13886"/>
    </source>
</evidence>
<evidence type="ECO:0000256" key="4">
    <source>
        <dbReference type="ARBA" id="ARBA00022989"/>
    </source>
</evidence>
<feature type="transmembrane region" description="Helical" evidence="7">
    <location>
        <begin position="96"/>
        <end position="117"/>
    </location>
</feature>
<feature type="transmembrane region" description="Helical" evidence="7">
    <location>
        <begin position="69"/>
        <end position="87"/>
    </location>
</feature>
<dbReference type="PANTHER" id="PTHR31247">
    <property type="entry name" value="TRANSMEMBRANE PROTEIN 198 FAMILY MEMBER"/>
    <property type="match status" value="1"/>
</dbReference>
<evidence type="ECO:0000256" key="7">
    <source>
        <dbReference type="SAM" id="Phobius"/>
    </source>
</evidence>
<dbReference type="GO" id="GO:0005886">
    <property type="term" value="C:plasma membrane"/>
    <property type="evidence" value="ECO:0007669"/>
    <property type="project" value="TreeGrafter"/>
</dbReference>
<keyword evidence="4 7" id="KW-1133">Transmembrane helix</keyword>
<feature type="transmembrane region" description="Helical" evidence="7">
    <location>
        <begin position="163"/>
        <end position="188"/>
    </location>
</feature>
<dbReference type="OrthoDB" id="115781at2759"/>
<evidence type="ECO:0000256" key="3">
    <source>
        <dbReference type="ARBA" id="ARBA00022692"/>
    </source>
</evidence>
<proteinExistence type="inferred from homology"/>
<evidence type="ECO:0000313" key="10">
    <source>
        <dbReference type="Proteomes" id="UP000230750"/>
    </source>
</evidence>
<comment type="subcellular location">
    <subcellularLocation>
        <location evidence="1">Membrane</location>
        <topology evidence="1">Multi-pass membrane protein</topology>
    </subcellularLocation>
</comment>
<feature type="transmembrane region" description="Helical" evidence="7">
    <location>
        <begin position="208"/>
        <end position="230"/>
    </location>
</feature>
<feature type="transmembrane region" description="Helical" evidence="7">
    <location>
        <begin position="16"/>
        <end position="34"/>
    </location>
</feature>
<evidence type="ECO:0000256" key="1">
    <source>
        <dbReference type="ARBA" id="ARBA00004141"/>
    </source>
</evidence>
<feature type="domain" description="TM7S3/TM198-like" evidence="8">
    <location>
        <begin position="10"/>
        <end position="186"/>
    </location>
</feature>
<comment type="caution">
    <text evidence="9">The sequence shown here is derived from an EMBL/GenBank/DDBJ whole genome shotgun (WGS) entry which is preliminary data.</text>
</comment>
<dbReference type="InterPro" id="IPR025256">
    <property type="entry name" value="TM7S3/TM198-like_dom"/>
</dbReference>
<comment type="similarity">
    <text evidence="2">Belongs to the TMEM198 family.</text>
</comment>
<dbReference type="Proteomes" id="UP000230750">
    <property type="component" value="Unassembled WGS sequence"/>
</dbReference>
<feature type="transmembrane region" description="Helical" evidence="7">
    <location>
        <begin position="123"/>
        <end position="142"/>
    </location>
</feature>
<dbReference type="EMBL" id="MRZV01000978">
    <property type="protein sequence ID" value="PIK41911.1"/>
    <property type="molecule type" value="Genomic_DNA"/>
</dbReference>
<dbReference type="InterPro" id="IPR040236">
    <property type="entry name" value="TMEM198"/>
</dbReference>
<sequence>MWCISCGETGYRCFKAVMFLVGFILATGIIFMICEQESSLDRTINAAIALGIGLLCGLLTMIIEVVGLFMTGVHMGLFMAVAVLIVMEQFYMPSELYIPLLITFGLCIVFALLTLKFQKECVVLATSLIGGAIVTSCSDYFLEILRMVQYIYDRFRLRQSAELCWYSWVVFGVWPFISLIGMLVQFTITSRGYNHKDGKNDLQTKSCILGFCRGFTSLTYLLTTLSFSLYHTFCGFRSCLSLQSHL</sequence>